<protein>
    <recommendedName>
        <fullName evidence="7">tRNA (guanine(26)-N(2))-dimethyltransferase</fullName>
        <ecNumber evidence="7">2.1.1.216</ecNumber>
    </recommendedName>
    <alternativeName>
        <fullName evidence="10">tRNA 2,2-dimethylguanosine-26 methyltransferase</fullName>
    </alternativeName>
    <alternativeName>
        <fullName evidence="9">tRNA(guanine-26,N(2)-N(2)) methyltransferase</fullName>
    </alternativeName>
    <alternativeName>
        <fullName evidence="11">tRNA(m(2,2)G26)dimethyltransferase</fullName>
    </alternativeName>
</protein>
<dbReference type="PROSITE" id="PS51626">
    <property type="entry name" value="SAM_MT_TRM1"/>
    <property type="match status" value="1"/>
</dbReference>
<keyword evidence="2 12" id="KW-0489">Methyltransferase</keyword>
<keyword evidence="5 12" id="KW-0819">tRNA processing</keyword>
<evidence type="ECO:0000256" key="10">
    <source>
        <dbReference type="ARBA" id="ARBA00082896"/>
    </source>
</evidence>
<evidence type="ECO:0000256" key="13">
    <source>
        <dbReference type="SAM" id="MobiDB-lite"/>
    </source>
</evidence>
<evidence type="ECO:0000256" key="4">
    <source>
        <dbReference type="ARBA" id="ARBA00022691"/>
    </source>
</evidence>
<evidence type="ECO:0000256" key="2">
    <source>
        <dbReference type="ARBA" id="ARBA00022603"/>
    </source>
</evidence>
<dbReference type="GO" id="GO:0160104">
    <property type="term" value="F:tRNA (guanine(26)-N2)-dimethyltransferase activity"/>
    <property type="evidence" value="ECO:0007669"/>
    <property type="project" value="UniProtKB-EC"/>
</dbReference>
<feature type="compositionally biased region" description="Basic and acidic residues" evidence="13">
    <location>
        <begin position="838"/>
        <end position="852"/>
    </location>
</feature>
<keyword evidence="6 12" id="KW-0694">RNA-binding</keyword>
<organism evidence="14 15">
    <name type="scientific">Orbilia oligospora</name>
    <name type="common">Nematode-trapping fungus</name>
    <name type="synonym">Arthrobotrys oligospora</name>
    <dbReference type="NCBI Taxonomy" id="2813651"/>
    <lineage>
        <taxon>Eukaryota</taxon>
        <taxon>Fungi</taxon>
        <taxon>Dikarya</taxon>
        <taxon>Ascomycota</taxon>
        <taxon>Pezizomycotina</taxon>
        <taxon>Orbiliomycetes</taxon>
        <taxon>Orbiliales</taxon>
        <taxon>Orbiliaceae</taxon>
        <taxon>Orbilia</taxon>
    </lineage>
</organism>
<feature type="compositionally biased region" description="Polar residues" evidence="13">
    <location>
        <begin position="624"/>
        <end position="637"/>
    </location>
</feature>
<dbReference type="NCBIfam" id="TIGR00308">
    <property type="entry name" value="TRM1"/>
    <property type="match status" value="1"/>
</dbReference>
<dbReference type="GO" id="GO:0005634">
    <property type="term" value="C:nucleus"/>
    <property type="evidence" value="ECO:0007669"/>
    <property type="project" value="TreeGrafter"/>
</dbReference>
<dbReference type="PANTHER" id="PTHR10631">
    <property type="entry name" value="N 2 ,N 2 -DIMETHYLGUANOSINE TRNA METHYLTRANSFERASE"/>
    <property type="match status" value="1"/>
</dbReference>
<dbReference type="Pfam" id="PF02005">
    <property type="entry name" value="TRM"/>
    <property type="match status" value="2"/>
</dbReference>
<evidence type="ECO:0000256" key="7">
    <source>
        <dbReference type="ARBA" id="ARBA00039099"/>
    </source>
</evidence>
<keyword evidence="4 12" id="KW-0949">S-adenosyl-L-methionine</keyword>
<dbReference type="AlphaFoldDB" id="A0A7C8U2B1"/>
<name>A0A7C8U2B1_ORBOL</name>
<dbReference type="GO" id="GO:0000049">
    <property type="term" value="F:tRNA binding"/>
    <property type="evidence" value="ECO:0007669"/>
    <property type="project" value="UniProtKB-UniRule"/>
</dbReference>
<evidence type="ECO:0000256" key="9">
    <source>
        <dbReference type="ARBA" id="ARBA00077143"/>
    </source>
</evidence>
<feature type="region of interest" description="Disordered" evidence="13">
    <location>
        <begin position="767"/>
        <end position="875"/>
    </location>
</feature>
<feature type="compositionally biased region" description="Basic residues" evidence="13">
    <location>
        <begin position="1"/>
        <end position="10"/>
    </location>
</feature>
<evidence type="ECO:0000256" key="1">
    <source>
        <dbReference type="ARBA" id="ARBA00022555"/>
    </source>
</evidence>
<feature type="region of interest" description="Disordered" evidence="13">
    <location>
        <begin position="155"/>
        <end position="227"/>
    </location>
</feature>
<evidence type="ECO:0000256" key="3">
    <source>
        <dbReference type="ARBA" id="ARBA00022679"/>
    </source>
</evidence>
<feature type="compositionally biased region" description="Basic and acidic residues" evidence="13">
    <location>
        <begin position="865"/>
        <end position="875"/>
    </location>
</feature>
<dbReference type="InterPro" id="IPR042296">
    <property type="entry name" value="tRNA_met_Trm1_C"/>
</dbReference>
<gene>
    <name evidence="14" type="primary">TRM1</name>
    <name evidence="14" type="ORF">TWF788_000036</name>
</gene>
<keyword evidence="1 12" id="KW-0820">tRNA-binding</keyword>
<evidence type="ECO:0000256" key="8">
    <source>
        <dbReference type="ARBA" id="ARBA00051897"/>
    </source>
</evidence>
<feature type="region of interest" description="Disordered" evidence="13">
    <location>
        <begin position="1"/>
        <end position="93"/>
    </location>
</feature>
<dbReference type="Proteomes" id="UP000479691">
    <property type="component" value="Unassembled WGS sequence"/>
</dbReference>
<feature type="compositionally biased region" description="Low complexity" evidence="13">
    <location>
        <begin position="64"/>
        <end position="77"/>
    </location>
</feature>
<feature type="region of interest" description="Disordered" evidence="13">
    <location>
        <begin position="550"/>
        <end position="638"/>
    </location>
</feature>
<dbReference type="FunFam" id="3.30.56.70:FF:000001">
    <property type="entry name" value="tRNA (guanine(26)-N(2))-dimethyltransferase"/>
    <property type="match status" value="1"/>
</dbReference>
<evidence type="ECO:0000313" key="14">
    <source>
        <dbReference type="EMBL" id="KAF3192421.1"/>
    </source>
</evidence>
<dbReference type="Gene3D" id="3.40.50.150">
    <property type="entry name" value="Vaccinia Virus protein VP39"/>
    <property type="match status" value="1"/>
</dbReference>
<feature type="compositionally biased region" description="Basic and acidic residues" evidence="13">
    <location>
        <begin position="605"/>
        <end position="615"/>
    </location>
</feature>
<feature type="compositionally biased region" description="Pro residues" evidence="13">
    <location>
        <begin position="209"/>
        <end position="220"/>
    </location>
</feature>
<proteinExistence type="inferred from homology"/>
<reference evidence="14 15" key="1">
    <citation type="submission" date="2019-06" db="EMBL/GenBank/DDBJ databases">
        <authorList>
            <person name="Palmer J.M."/>
        </authorList>
    </citation>
    <scope>NUCLEOTIDE SEQUENCE [LARGE SCALE GENOMIC DNA]</scope>
    <source>
        <strain evidence="14 15">TWF788</strain>
    </source>
</reference>
<dbReference type="EC" id="2.1.1.216" evidence="7"/>
<feature type="compositionally biased region" description="Basic residues" evidence="13">
    <location>
        <begin position="158"/>
        <end position="173"/>
    </location>
</feature>
<accession>A0A7C8U2B1</accession>
<comment type="similarity">
    <text evidence="12">Belongs to the class I-like SAM-binding methyltransferase superfamily. Trm1 family.</text>
</comment>
<keyword evidence="3 12" id="KW-0808">Transferase</keyword>
<dbReference type="Gene3D" id="3.30.56.70">
    <property type="entry name" value="N2,N2-dimethylguanosine tRNA methyltransferase, C-terminal domain"/>
    <property type="match status" value="1"/>
</dbReference>
<evidence type="ECO:0000313" key="15">
    <source>
        <dbReference type="Proteomes" id="UP000479691"/>
    </source>
</evidence>
<dbReference type="CDD" id="cd02440">
    <property type="entry name" value="AdoMet_MTases"/>
    <property type="match status" value="1"/>
</dbReference>
<comment type="catalytic activity">
    <reaction evidence="8">
        <text>guanosine(26) in tRNA + 2 S-adenosyl-L-methionine = N(2)-dimethylguanosine(26) in tRNA + 2 S-adenosyl-L-homocysteine + 2 H(+)</text>
        <dbReference type="Rhea" id="RHEA:43140"/>
        <dbReference type="Rhea" id="RHEA-COMP:10359"/>
        <dbReference type="Rhea" id="RHEA-COMP:10360"/>
        <dbReference type="ChEBI" id="CHEBI:15378"/>
        <dbReference type="ChEBI" id="CHEBI:57856"/>
        <dbReference type="ChEBI" id="CHEBI:59789"/>
        <dbReference type="ChEBI" id="CHEBI:74269"/>
        <dbReference type="ChEBI" id="CHEBI:74513"/>
        <dbReference type="EC" id="2.1.1.216"/>
    </reaction>
</comment>
<dbReference type="SUPFAM" id="SSF53335">
    <property type="entry name" value="S-adenosyl-L-methionine-dependent methyltransferases"/>
    <property type="match status" value="1"/>
</dbReference>
<feature type="compositionally biased region" description="Low complexity" evidence="13">
    <location>
        <begin position="33"/>
        <end position="46"/>
    </location>
</feature>
<evidence type="ECO:0000256" key="6">
    <source>
        <dbReference type="ARBA" id="ARBA00022884"/>
    </source>
</evidence>
<dbReference type="InterPro" id="IPR002905">
    <property type="entry name" value="Trm1"/>
</dbReference>
<sequence>MARRKARAARRAAAALYTNSDGAADISIPDAPTATTSDKTDLTTSLPPTAPQLMASEPPPPGGQAQAKQEAQAQAQATINSKKRKSSDVQSAPTLETTIINGITYKIQPEGQAKILLPPVEGGNTTEVFYNYIQKFNRDLTMTVTRGFGEIVESERKTPRRQHRGGVKHKKRQQVVDTNLEGGAGEQVNGVEREDIDMAEPAPQADETIPPPPPPQPQQPSPDNETKEKPRFAVLDALSATGLRALRYAKELPFVTHVTANDMSPTAVEYIYRNVQFNELTHIITPNHDNATGHMYRTAFPNYIPSPTPENPFKMRLVAPQKYHVIDLDPYGSATQFIDSAVQALEDGGLLSVTCTDAAIFASTSYPEKTFATYGGLPAKGDFSHETGLRMVLMSIATTAAKYGLYIEPLLSLSIDYYCRVFVRVRKSAENVKKLSSKGMVLLNCGAGCGAWKAQELGTLRVRQQDKRKNKQHNKNDIPSYKYGVSQAVENGRCDHCGFKMHLAGPMWSDEIHNAGFINHLLSNVLGQETVKEYETIGRVSGMLKLALGELMPPSPREDDAPTTEVQPAAAEPTPANGQPVVAVINAEGGGKPNHQPSLKRKLKQREEAAEKGEKDEDEDEVSKTSGSTSYPKTRNPTADPLALFIMPTQLARVLHCTAPSVSAFRGALLGLGYHVTKSHCRAGSLKTNAPWDQIWRVMRAWEKLNPVKEGSVTPGMAGYKILYPAVTDGEEEGEEEDFGDVKFDEVLGKDREKGKGDVLYQQNPGAYWGPMAKASKKGLTAEESSKLGNAEKDKRRREERARRQLEREKEGGGGWEEQKAKRNKRGLEEVVEEGEKEDVARPPKGGSRESDGAQYGLAPISASEMERLEAEMEA</sequence>
<comment type="caution">
    <text evidence="14">The sequence shown here is derived from an EMBL/GenBank/DDBJ whole genome shotgun (WGS) entry which is preliminary data.</text>
</comment>
<evidence type="ECO:0000256" key="11">
    <source>
        <dbReference type="ARBA" id="ARBA00083299"/>
    </source>
</evidence>
<evidence type="ECO:0000256" key="12">
    <source>
        <dbReference type="PROSITE-ProRule" id="PRU00958"/>
    </source>
</evidence>
<dbReference type="InterPro" id="IPR029063">
    <property type="entry name" value="SAM-dependent_MTases_sf"/>
</dbReference>
<dbReference type="PANTHER" id="PTHR10631:SF3">
    <property type="entry name" value="TRNA (GUANINE(26)-N(2))-DIMETHYLTRANSFERASE"/>
    <property type="match status" value="1"/>
</dbReference>
<feature type="compositionally biased region" description="Basic and acidic residues" evidence="13">
    <location>
        <begin position="780"/>
        <end position="829"/>
    </location>
</feature>
<dbReference type="EMBL" id="JAABOE010000001">
    <property type="protein sequence ID" value="KAF3192421.1"/>
    <property type="molecule type" value="Genomic_DNA"/>
</dbReference>
<dbReference type="GO" id="GO:0002940">
    <property type="term" value="P:tRNA N2-guanine methylation"/>
    <property type="evidence" value="ECO:0007669"/>
    <property type="project" value="TreeGrafter"/>
</dbReference>
<evidence type="ECO:0000256" key="5">
    <source>
        <dbReference type="ARBA" id="ARBA00022694"/>
    </source>
</evidence>